<dbReference type="EMBL" id="BAABAL010000027">
    <property type="protein sequence ID" value="GAA4036410.1"/>
    <property type="molecule type" value="Genomic_DNA"/>
</dbReference>
<protein>
    <submittedName>
        <fullName evidence="1">Uncharacterized protein</fullName>
    </submittedName>
</protein>
<dbReference type="RefSeq" id="WP_344885818.1">
    <property type="nucleotide sequence ID" value="NZ_BAABAL010000027.1"/>
</dbReference>
<accession>A0ABP7U5G1</accession>
<evidence type="ECO:0000313" key="1">
    <source>
        <dbReference type="EMBL" id="GAA4036410.1"/>
    </source>
</evidence>
<name>A0ABP7U5G1_9PSEU</name>
<organism evidence="1 2">
    <name type="scientific">Allokutzneria multivorans</name>
    <dbReference type="NCBI Taxonomy" id="1142134"/>
    <lineage>
        <taxon>Bacteria</taxon>
        <taxon>Bacillati</taxon>
        <taxon>Actinomycetota</taxon>
        <taxon>Actinomycetes</taxon>
        <taxon>Pseudonocardiales</taxon>
        <taxon>Pseudonocardiaceae</taxon>
        <taxon>Allokutzneria</taxon>
    </lineage>
</organism>
<proteinExistence type="predicted"/>
<dbReference type="InterPro" id="IPR045428">
    <property type="entry name" value="EACC1"/>
</dbReference>
<evidence type="ECO:0000313" key="2">
    <source>
        <dbReference type="Proteomes" id="UP001501747"/>
    </source>
</evidence>
<dbReference type="Pfam" id="PF19953">
    <property type="entry name" value="EACC1"/>
    <property type="match status" value="1"/>
</dbReference>
<keyword evidence="2" id="KW-1185">Reference proteome</keyword>
<dbReference type="Proteomes" id="UP001501747">
    <property type="component" value="Unassembled WGS sequence"/>
</dbReference>
<gene>
    <name evidence="1" type="ORF">GCM10022247_72700</name>
</gene>
<comment type="caution">
    <text evidence="1">The sequence shown here is derived from an EMBL/GenBank/DDBJ whole genome shotgun (WGS) entry which is preliminary data.</text>
</comment>
<sequence length="126" mass="13589">MKQVRITVKGDDAAAELRSLLAWLLREDDLETPRLAPAVPAEGEMGALADTILLMVTSSGTATLTMAVRTWLRQRRSNVEVTIRSSEGEETTLKIEGLPATGAVSFAHRVIDRTEGGIERTDGAAE</sequence>
<reference evidence="2" key="1">
    <citation type="journal article" date="2019" name="Int. J. Syst. Evol. Microbiol.">
        <title>The Global Catalogue of Microorganisms (GCM) 10K type strain sequencing project: providing services to taxonomists for standard genome sequencing and annotation.</title>
        <authorList>
            <consortium name="The Broad Institute Genomics Platform"/>
            <consortium name="The Broad Institute Genome Sequencing Center for Infectious Disease"/>
            <person name="Wu L."/>
            <person name="Ma J."/>
        </authorList>
    </citation>
    <scope>NUCLEOTIDE SEQUENCE [LARGE SCALE GENOMIC DNA]</scope>
    <source>
        <strain evidence="2">JCM 17342</strain>
    </source>
</reference>